<reference evidence="1" key="1">
    <citation type="submission" date="2019-08" db="EMBL/GenBank/DDBJ databases">
        <authorList>
            <person name="Kucharzyk K."/>
            <person name="Murdoch R.W."/>
            <person name="Higgins S."/>
            <person name="Loffler F."/>
        </authorList>
    </citation>
    <scope>NUCLEOTIDE SEQUENCE</scope>
</reference>
<sequence>MLTVGVGDDGAILFGQFVQDIRKCSFERAALAAVHIVLKHRNGFRYTLEYRVKRLAAAVVDDDKRVRRFR</sequence>
<organism evidence="1">
    <name type="scientific">bioreactor metagenome</name>
    <dbReference type="NCBI Taxonomy" id="1076179"/>
    <lineage>
        <taxon>unclassified sequences</taxon>
        <taxon>metagenomes</taxon>
        <taxon>ecological metagenomes</taxon>
    </lineage>
</organism>
<evidence type="ECO:0000313" key="1">
    <source>
        <dbReference type="EMBL" id="MPM80029.1"/>
    </source>
</evidence>
<name>A0A645CT17_9ZZZZ</name>
<accession>A0A645CT17</accession>
<comment type="caution">
    <text evidence="1">The sequence shown here is derived from an EMBL/GenBank/DDBJ whole genome shotgun (WGS) entry which is preliminary data.</text>
</comment>
<dbReference type="EMBL" id="VSSQ01029768">
    <property type="protein sequence ID" value="MPM80029.1"/>
    <property type="molecule type" value="Genomic_DNA"/>
</dbReference>
<protein>
    <submittedName>
        <fullName evidence="1">Uncharacterized protein</fullName>
    </submittedName>
</protein>
<gene>
    <name evidence="1" type="ORF">SDC9_127073</name>
</gene>
<proteinExistence type="predicted"/>
<dbReference type="AlphaFoldDB" id="A0A645CT17"/>